<reference evidence="11 12" key="1">
    <citation type="submission" date="2019-05" db="EMBL/GenBank/DDBJ databases">
        <title>The Complete Genome Sequence of the n-alkane-degrading Desulfoglaeba alkanexedens ALDC reveals multiple alkylsuccinate synthase gene clusters.</title>
        <authorList>
            <person name="Callaghan A.V."/>
            <person name="Davidova I.A."/>
            <person name="Duncan K.E."/>
            <person name="Morris B."/>
            <person name="McInerney M.J."/>
        </authorList>
    </citation>
    <scope>NUCLEOTIDE SEQUENCE [LARGE SCALE GENOMIC DNA]</scope>
    <source>
        <strain evidence="11 12">ALDC</strain>
    </source>
</reference>
<comment type="similarity">
    <text evidence="2 9 10">Belongs to the CRISPR-associated endoribonuclease Cas2 protein family.</text>
</comment>
<dbReference type="Proteomes" id="UP000298602">
    <property type="component" value="Chromosome"/>
</dbReference>
<name>A0A4P8L4A1_9BACT</name>
<evidence type="ECO:0000256" key="6">
    <source>
        <dbReference type="ARBA" id="ARBA00022801"/>
    </source>
</evidence>
<proteinExistence type="inferred from homology"/>
<dbReference type="GO" id="GO:0043571">
    <property type="term" value="P:maintenance of CRISPR repeat elements"/>
    <property type="evidence" value="ECO:0007669"/>
    <property type="project" value="UniProtKB-UniRule"/>
</dbReference>
<dbReference type="PIRSF" id="PIRSF032582">
    <property type="entry name" value="Cas2"/>
    <property type="match status" value="1"/>
</dbReference>
<dbReference type="PANTHER" id="PTHR34405">
    <property type="entry name" value="CRISPR-ASSOCIATED ENDORIBONUCLEASE CAS2"/>
    <property type="match status" value="1"/>
</dbReference>
<keyword evidence="7 9" id="KW-0460">Magnesium</keyword>
<accession>A0A4P8L4A1</accession>
<reference evidence="11 12" key="2">
    <citation type="submission" date="2019-05" db="EMBL/GenBank/DDBJ databases">
        <authorList>
            <person name="Suflita J.M."/>
            <person name="Marks C.R."/>
        </authorList>
    </citation>
    <scope>NUCLEOTIDE SEQUENCE [LARGE SCALE GENOMIC DNA]</scope>
    <source>
        <strain evidence="11 12">ALDC</strain>
    </source>
</reference>
<dbReference type="KEGG" id="dax:FDQ92_11905"/>
<comment type="function">
    <text evidence="9">CRISPR (clustered regularly interspaced short palindromic repeat), is an adaptive immune system that provides protection against mobile genetic elements (viruses, transposable elements and conjugative plasmids). CRISPR clusters contain sequences complementary to antecedent mobile elements and target invading nucleic acids. CRISPR clusters are transcribed and processed into CRISPR RNA (crRNA). Functions as a ssRNA-specific endoribonuclease. Involved in the integration of spacer DNA into the CRISPR cassette.</text>
</comment>
<keyword evidence="3 9" id="KW-0540">Nuclease</keyword>
<evidence type="ECO:0000256" key="2">
    <source>
        <dbReference type="ARBA" id="ARBA00009959"/>
    </source>
</evidence>
<dbReference type="GO" id="GO:0051607">
    <property type="term" value="P:defense response to virus"/>
    <property type="evidence" value="ECO:0007669"/>
    <property type="project" value="UniProtKB-UniRule"/>
</dbReference>
<dbReference type="NCBIfam" id="TIGR01573">
    <property type="entry name" value="cas2"/>
    <property type="match status" value="1"/>
</dbReference>
<dbReference type="RefSeq" id="WP_137425099.1">
    <property type="nucleotide sequence ID" value="NZ_CP040098.1"/>
</dbReference>
<dbReference type="EC" id="3.1.-.-" evidence="9"/>
<evidence type="ECO:0000256" key="3">
    <source>
        <dbReference type="ARBA" id="ARBA00022722"/>
    </source>
</evidence>
<dbReference type="HAMAP" id="MF_01471">
    <property type="entry name" value="Cas2"/>
    <property type="match status" value="1"/>
</dbReference>
<dbReference type="Gene3D" id="3.30.70.240">
    <property type="match status" value="1"/>
</dbReference>
<organism evidence="11 12">
    <name type="scientific">Desulfoglaeba alkanexedens ALDC</name>
    <dbReference type="NCBI Taxonomy" id="980445"/>
    <lineage>
        <taxon>Bacteria</taxon>
        <taxon>Pseudomonadati</taxon>
        <taxon>Thermodesulfobacteriota</taxon>
        <taxon>Syntrophobacteria</taxon>
        <taxon>Syntrophobacterales</taxon>
        <taxon>Syntrophobacteraceae</taxon>
        <taxon>Desulfoglaeba</taxon>
    </lineage>
</organism>
<comment type="subunit">
    <text evidence="9">Homodimer, forms a heterotetramer with a Cas1 homodimer.</text>
</comment>
<dbReference type="OrthoDB" id="9798176at2"/>
<keyword evidence="5 9" id="KW-0255">Endonuclease</keyword>
<dbReference type="CDD" id="cd09725">
    <property type="entry name" value="Cas2_I_II_III"/>
    <property type="match status" value="1"/>
</dbReference>
<keyword evidence="4 9" id="KW-0479">Metal-binding</keyword>
<protein>
    <recommendedName>
        <fullName evidence="9">CRISPR-associated endoribonuclease Cas2</fullName>
        <ecNumber evidence="9">3.1.-.-</ecNumber>
    </recommendedName>
</protein>
<dbReference type="InterPro" id="IPR021127">
    <property type="entry name" value="CRISPR_associated_Cas2"/>
</dbReference>
<keyword evidence="6 9" id="KW-0378">Hydrolase</keyword>
<sequence length="93" mass="11069">MKRNYLVGYDISDPKRLQKVAKVMKEYGSRVQYSFFHCSLSTAQKKRMMDRIRTFIREDEDQVLILPVTETQLKEMEFIGLKSRLDMEGVLIF</sequence>
<dbReference type="InterPro" id="IPR019199">
    <property type="entry name" value="Virulence_VapD/CRISPR_Cas2"/>
</dbReference>
<evidence type="ECO:0000313" key="11">
    <source>
        <dbReference type="EMBL" id="QCQ22816.1"/>
    </source>
</evidence>
<evidence type="ECO:0000256" key="7">
    <source>
        <dbReference type="ARBA" id="ARBA00022842"/>
    </source>
</evidence>
<dbReference type="EMBL" id="CP040098">
    <property type="protein sequence ID" value="QCQ22816.1"/>
    <property type="molecule type" value="Genomic_DNA"/>
</dbReference>
<evidence type="ECO:0000256" key="10">
    <source>
        <dbReference type="PIRNR" id="PIRNR032582"/>
    </source>
</evidence>
<evidence type="ECO:0000256" key="9">
    <source>
        <dbReference type="HAMAP-Rule" id="MF_01471"/>
    </source>
</evidence>
<evidence type="ECO:0000256" key="4">
    <source>
        <dbReference type="ARBA" id="ARBA00022723"/>
    </source>
</evidence>
<dbReference type="Pfam" id="PF09827">
    <property type="entry name" value="CRISPR_Cas2"/>
    <property type="match status" value="1"/>
</dbReference>
<evidence type="ECO:0000256" key="8">
    <source>
        <dbReference type="ARBA" id="ARBA00023118"/>
    </source>
</evidence>
<keyword evidence="8 9" id="KW-0051">Antiviral defense</keyword>
<dbReference type="GO" id="GO:0046872">
    <property type="term" value="F:metal ion binding"/>
    <property type="evidence" value="ECO:0007669"/>
    <property type="project" value="UniProtKB-UniRule"/>
</dbReference>
<evidence type="ECO:0000256" key="5">
    <source>
        <dbReference type="ARBA" id="ARBA00022759"/>
    </source>
</evidence>
<evidence type="ECO:0000313" key="12">
    <source>
        <dbReference type="Proteomes" id="UP000298602"/>
    </source>
</evidence>
<evidence type="ECO:0000256" key="1">
    <source>
        <dbReference type="ARBA" id="ARBA00001946"/>
    </source>
</evidence>
<feature type="binding site" evidence="9">
    <location>
        <position position="10"/>
    </location>
    <ligand>
        <name>Mg(2+)</name>
        <dbReference type="ChEBI" id="CHEBI:18420"/>
        <note>catalytic</note>
    </ligand>
</feature>
<dbReference type="AlphaFoldDB" id="A0A4P8L4A1"/>
<dbReference type="SUPFAM" id="SSF143430">
    <property type="entry name" value="TTP0101/SSO1404-like"/>
    <property type="match status" value="1"/>
</dbReference>
<dbReference type="GO" id="GO:0016787">
    <property type="term" value="F:hydrolase activity"/>
    <property type="evidence" value="ECO:0007669"/>
    <property type="project" value="UniProtKB-KW"/>
</dbReference>
<dbReference type="GO" id="GO:0004521">
    <property type="term" value="F:RNA endonuclease activity"/>
    <property type="evidence" value="ECO:0007669"/>
    <property type="project" value="UniProtKB-UniRule"/>
</dbReference>
<comment type="cofactor">
    <cofactor evidence="1 9">
        <name>Mg(2+)</name>
        <dbReference type="ChEBI" id="CHEBI:18420"/>
    </cofactor>
</comment>
<dbReference type="PANTHER" id="PTHR34405:SF3">
    <property type="entry name" value="CRISPR-ASSOCIATED ENDORIBONUCLEASE CAS2 3"/>
    <property type="match status" value="1"/>
</dbReference>
<keyword evidence="12" id="KW-1185">Reference proteome</keyword>
<gene>
    <name evidence="9 11" type="primary">cas2</name>
    <name evidence="11" type="ORF">FDQ92_11905</name>
</gene>